<dbReference type="Gene3D" id="3.40.50.720">
    <property type="entry name" value="NAD(P)-binding Rossmann-like Domain"/>
    <property type="match status" value="1"/>
</dbReference>
<proteinExistence type="inferred from homology"/>
<feature type="domain" description="Enoyl reductase (ER)" evidence="4">
    <location>
        <begin position="15"/>
        <end position="336"/>
    </location>
</feature>
<dbReference type="Pfam" id="PF08240">
    <property type="entry name" value="ADH_N"/>
    <property type="match status" value="1"/>
</dbReference>
<name>A0A9P6JZ59_9FUNG</name>
<keyword evidence="2" id="KW-0560">Oxidoreductase</keyword>
<dbReference type="GO" id="GO:0005829">
    <property type="term" value="C:cytosol"/>
    <property type="evidence" value="ECO:0007669"/>
    <property type="project" value="TreeGrafter"/>
</dbReference>
<evidence type="ECO:0000256" key="3">
    <source>
        <dbReference type="RuleBase" id="RU361277"/>
    </source>
</evidence>
<comment type="cofactor">
    <cofactor evidence="3">
        <name>Zn(2+)</name>
        <dbReference type="ChEBI" id="CHEBI:29105"/>
    </cofactor>
</comment>
<dbReference type="PANTHER" id="PTHR48106:SF13">
    <property type="entry name" value="QUINONE OXIDOREDUCTASE-RELATED"/>
    <property type="match status" value="1"/>
</dbReference>
<dbReference type="EMBL" id="JAAAXW010000291">
    <property type="protein sequence ID" value="KAF9538686.1"/>
    <property type="molecule type" value="Genomic_DNA"/>
</dbReference>
<dbReference type="Gene3D" id="3.90.180.10">
    <property type="entry name" value="Medium-chain alcohol dehydrogenases, catalytic domain"/>
    <property type="match status" value="1"/>
</dbReference>
<evidence type="ECO:0000256" key="1">
    <source>
        <dbReference type="ARBA" id="ARBA00022857"/>
    </source>
</evidence>
<reference evidence="5" key="1">
    <citation type="journal article" date="2020" name="Fungal Divers.">
        <title>Resolving the Mortierellaceae phylogeny through synthesis of multi-gene phylogenetics and phylogenomics.</title>
        <authorList>
            <person name="Vandepol N."/>
            <person name="Liber J."/>
            <person name="Desiro A."/>
            <person name="Na H."/>
            <person name="Kennedy M."/>
            <person name="Barry K."/>
            <person name="Grigoriev I.V."/>
            <person name="Miller A.N."/>
            <person name="O'Donnell K."/>
            <person name="Stajich J.E."/>
            <person name="Bonito G."/>
        </authorList>
    </citation>
    <scope>NUCLEOTIDE SEQUENCE</scope>
    <source>
        <strain evidence="5">NRRL 2591</strain>
    </source>
</reference>
<dbReference type="SMART" id="SM00829">
    <property type="entry name" value="PKS_ER"/>
    <property type="match status" value="1"/>
</dbReference>
<accession>A0A9P6JZ59</accession>
<dbReference type="PANTHER" id="PTHR48106">
    <property type="entry name" value="QUINONE OXIDOREDUCTASE PIG3-RELATED"/>
    <property type="match status" value="1"/>
</dbReference>
<keyword evidence="3" id="KW-0862">Zinc</keyword>
<keyword evidence="1" id="KW-0521">NADP</keyword>
<keyword evidence="3" id="KW-0479">Metal-binding</keyword>
<protein>
    <submittedName>
        <fullName evidence="5">NADPH:quinone reductase</fullName>
    </submittedName>
</protein>
<dbReference type="GO" id="GO:0035925">
    <property type="term" value="F:mRNA 3'-UTR AU-rich region binding"/>
    <property type="evidence" value="ECO:0007669"/>
    <property type="project" value="TreeGrafter"/>
</dbReference>
<dbReference type="GO" id="GO:0003960">
    <property type="term" value="F:quinone reductase (NADPH) activity"/>
    <property type="evidence" value="ECO:0007669"/>
    <property type="project" value="InterPro"/>
</dbReference>
<dbReference type="CDD" id="cd05286">
    <property type="entry name" value="QOR2"/>
    <property type="match status" value="1"/>
</dbReference>
<dbReference type="InterPro" id="IPR020843">
    <property type="entry name" value="ER"/>
</dbReference>
<gene>
    <name evidence="5" type="primary">ZTA1_2</name>
    <name evidence="5" type="ORF">EC957_006358</name>
</gene>
<keyword evidence="6" id="KW-1185">Reference proteome</keyword>
<comment type="caution">
    <text evidence="5">The sequence shown here is derived from an EMBL/GenBank/DDBJ whole genome shotgun (WGS) entry which is preliminary data.</text>
</comment>
<dbReference type="Pfam" id="PF00107">
    <property type="entry name" value="ADH_zinc_N"/>
    <property type="match status" value="1"/>
</dbReference>
<dbReference type="InterPro" id="IPR013154">
    <property type="entry name" value="ADH-like_N"/>
</dbReference>
<dbReference type="Proteomes" id="UP000723463">
    <property type="component" value="Unassembled WGS sequence"/>
</dbReference>
<dbReference type="InterPro" id="IPR047618">
    <property type="entry name" value="QOR-like"/>
</dbReference>
<dbReference type="PROSITE" id="PS00059">
    <property type="entry name" value="ADH_ZINC"/>
    <property type="match status" value="1"/>
</dbReference>
<dbReference type="InterPro" id="IPR036291">
    <property type="entry name" value="NAD(P)-bd_dom_sf"/>
</dbReference>
<comment type="similarity">
    <text evidence="3">Belongs to the zinc-containing alcohol dehydrogenase family.</text>
</comment>
<evidence type="ECO:0000259" key="4">
    <source>
        <dbReference type="SMART" id="SM00829"/>
    </source>
</evidence>
<dbReference type="GO" id="GO:0070402">
    <property type="term" value="F:NADPH binding"/>
    <property type="evidence" value="ECO:0007669"/>
    <property type="project" value="TreeGrafter"/>
</dbReference>
<sequence length="339" mass="36522">MVGTSIRAVQVNQHGDPSVLKPIIIPRPTYQPDQVLVRVAFTGVNYLDVIEREGGHPSPPPVDGSRSRATPFIPGHEASGEIVEVGSEAQHGFKVGDRVAFLGINTYAEYVAVNTVNLAKLPDHVSLADGAAQLLQGLTAVGLVRKGYTVQKGDWIVIHAAAGGVGLLATQLARLLGAHVIGTVSTEEKAILAKAAGAEHVVLINNGYEALEKKVHELTNGQGVHAVLDSIGQATFESSLNVVRRLGTLVLNGHPSGIIPPFLLVRLSAKNVRVTWTDLRNYITTREEFDELYGELAKHLAKKQLKLDIHKIYSFDEVQQAHLDLQGRKSTGKLLIKIA</sequence>
<dbReference type="AlphaFoldDB" id="A0A9P6JZ59"/>
<evidence type="ECO:0000313" key="5">
    <source>
        <dbReference type="EMBL" id="KAF9538686.1"/>
    </source>
</evidence>
<dbReference type="SUPFAM" id="SSF50129">
    <property type="entry name" value="GroES-like"/>
    <property type="match status" value="1"/>
</dbReference>
<evidence type="ECO:0000313" key="6">
    <source>
        <dbReference type="Proteomes" id="UP000723463"/>
    </source>
</evidence>
<dbReference type="InterPro" id="IPR013149">
    <property type="entry name" value="ADH-like_C"/>
</dbReference>
<dbReference type="InterPro" id="IPR002328">
    <property type="entry name" value="ADH_Zn_CS"/>
</dbReference>
<organism evidence="5 6">
    <name type="scientific">Mortierella hygrophila</name>
    <dbReference type="NCBI Taxonomy" id="979708"/>
    <lineage>
        <taxon>Eukaryota</taxon>
        <taxon>Fungi</taxon>
        <taxon>Fungi incertae sedis</taxon>
        <taxon>Mucoromycota</taxon>
        <taxon>Mortierellomycotina</taxon>
        <taxon>Mortierellomycetes</taxon>
        <taxon>Mortierellales</taxon>
        <taxon>Mortierellaceae</taxon>
        <taxon>Mortierella</taxon>
    </lineage>
</organism>
<dbReference type="GO" id="GO:0008270">
    <property type="term" value="F:zinc ion binding"/>
    <property type="evidence" value="ECO:0007669"/>
    <property type="project" value="InterPro"/>
</dbReference>
<dbReference type="SUPFAM" id="SSF51735">
    <property type="entry name" value="NAD(P)-binding Rossmann-fold domains"/>
    <property type="match status" value="1"/>
</dbReference>
<evidence type="ECO:0000256" key="2">
    <source>
        <dbReference type="ARBA" id="ARBA00023002"/>
    </source>
</evidence>
<dbReference type="InterPro" id="IPR011032">
    <property type="entry name" value="GroES-like_sf"/>
</dbReference>